<dbReference type="OrthoDB" id="680421at2"/>
<dbReference type="InterPro" id="IPR018488">
    <property type="entry name" value="cNMP-bd_CS"/>
</dbReference>
<dbReference type="RefSeq" id="WP_105040989.1">
    <property type="nucleotide sequence ID" value="NZ_PPSL01000006.1"/>
</dbReference>
<proteinExistence type="predicted"/>
<dbReference type="InterPro" id="IPR018490">
    <property type="entry name" value="cNMP-bd_dom_sf"/>
</dbReference>
<feature type="domain" description="Cyclic nucleotide-binding" evidence="1">
    <location>
        <begin position="13"/>
        <end position="120"/>
    </location>
</feature>
<dbReference type="CDD" id="cd00038">
    <property type="entry name" value="CAP_ED"/>
    <property type="match status" value="1"/>
</dbReference>
<dbReference type="InterPro" id="IPR000595">
    <property type="entry name" value="cNMP-bd_dom"/>
</dbReference>
<dbReference type="Proteomes" id="UP000239872">
    <property type="component" value="Unassembled WGS sequence"/>
</dbReference>
<evidence type="ECO:0000313" key="3">
    <source>
        <dbReference type="Proteomes" id="UP000239872"/>
    </source>
</evidence>
<evidence type="ECO:0000313" key="2">
    <source>
        <dbReference type="EMBL" id="PQJ09540.1"/>
    </source>
</evidence>
<dbReference type="EMBL" id="PPSL01000006">
    <property type="protein sequence ID" value="PQJ09540.1"/>
    <property type="molecule type" value="Genomic_DNA"/>
</dbReference>
<dbReference type="InterPro" id="IPR014710">
    <property type="entry name" value="RmlC-like_jellyroll"/>
</dbReference>
<gene>
    <name evidence="2" type="ORF">CJD36_020090</name>
</gene>
<name>A0A2S7SRJ9_9BACT</name>
<keyword evidence="3" id="KW-1185">Reference proteome</keyword>
<dbReference type="Gene3D" id="2.60.120.10">
    <property type="entry name" value="Jelly Rolls"/>
    <property type="match status" value="1"/>
</dbReference>
<dbReference type="PROSITE" id="PS00888">
    <property type="entry name" value="CNMP_BINDING_1"/>
    <property type="match status" value="1"/>
</dbReference>
<protein>
    <submittedName>
        <fullName evidence="2">Crp/Fnr family transcriptional regulator</fullName>
    </submittedName>
</protein>
<dbReference type="Pfam" id="PF00027">
    <property type="entry name" value="cNMP_binding"/>
    <property type="match status" value="1"/>
</dbReference>
<evidence type="ECO:0000259" key="1">
    <source>
        <dbReference type="PROSITE" id="PS50042"/>
    </source>
</evidence>
<sequence>MSFHSYLASIITVSDELQEAFYKLTHTKEVKKGQLLVRSGERCNDIYFVESGLLRGYYYQEEKEITHWFAREDEFATCFYSFITHVPSAEFIEAIEPCQLVQLPHANLQKLYASFPETERIGRLLTEAYYVRLEGRFLGLQFTTAKERYDNLMKDHPQLLRRASLGHIASYLGITQETLSRIRARQ</sequence>
<dbReference type="PROSITE" id="PS50042">
    <property type="entry name" value="CNMP_BINDING_3"/>
    <property type="match status" value="1"/>
</dbReference>
<comment type="caution">
    <text evidence="2">The sequence shown here is derived from an EMBL/GenBank/DDBJ whole genome shotgun (WGS) entry which is preliminary data.</text>
</comment>
<reference evidence="2 3" key="1">
    <citation type="submission" date="2018-01" db="EMBL/GenBank/DDBJ databases">
        <title>A novel member of the phylum Bacteroidetes isolated from glacier ice.</title>
        <authorList>
            <person name="Liu Q."/>
            <person name="Xin Y.-H."/>
        </authorList>
    </citation>
    <scope>NUCLEOTIDE SEQUENCE [LARGE SCALE GENOMIC DNA]</scope>
    <source>
        <strain evidence="2 3">RB1R16</strain>
    </source>
</reference>
<dbReference type="AlphaFoldDB" id="A0A2S7SRJ9"/>
<organism evidence="2 3">
    <name type="scientific">Flavipsychrobacter stenotrophus</name>
    <dbReference type="NCBI Taxonomy" id="2077091"/>
    <lineage>
        <taxon>Bacteria</taxon>
        <taxon>Pseudomonadati</taxon>
        <taxon>Bacteroidota</taxon>
        <taxon>Chitinophagia</taxon>
        <taxon>Chitinophagales</taxon>
        <taxon>Chitinophagaceae</taxon>
        <taxon>Flavipsychrobacter</taxon>
    </lineage>
</organism>
<dbReference type="SUPFAM" id="SSF51206">
    <property type="entry name" value="cAMP-binding domain-like"/>
    <property type="match status" value="1"/>
</dbReference>
<accession>A0A2S7SRJ9</accession>